<dbReference type="InterPro" id="IPR024079">
    <property type="entry name" value="MetalloPept_cat_dom_sf"/>
</dbReference>
<dbReference type="PROSITE" id="PS50215">
    <property type="entry name" value="ADAM_MEPRO"/>
    <property type="match status" value="1"/>
</dbReference>
<dbReference type="Gene3D" id="2.60.40.4070">
    <property type="match status" value="1"/>
</dbReference>
<evidence type="ECO:0000313" key="6">
    <source>
        <dbReference type="Proteomes" id="UP000270620"/>
    </source>
</evidence>
<feature type="domain" description="HYR" evidence="4">
    <location>
        <begin position="527"/>
        <end position="609"/>
    </location>
</feature>
<dbReference type="Proteomes" id="UP000270620">
    <property type="component" value="Unassembled WGS sequence"/>
</dbReference>
<dbReference type="GO" id="GO:0004222">
    <property type="term" value="F:metalloendopeptidase activity"/>
    <property type="evidence" value="ECO:0007669"/>
    <property type="project" value="InterPro"/>
</dbReference>
<dbReference type="InterPro" id="IPR026444">
    <property type="entry name" value="Secre_tail"/>
</dbReference>
<dbReference type="GO" id="GO:0006509">
    <property type="term" value="P:membrane protein ectodomain proteolysis"/>
    <property type="evidence" value="ECO:0007669"/>
    <property type="project" value="TreeGrafter"/>
</dbReference>
<dbReference type="Pfam" id="PF18962">
    <property type="entry name" value="Por_Secre_tail"/>
    <property type="match status" value="1"/>
</dbReference>
<dbReference type="InterPro" id="IPR001590">
    <property type="entry name" value="Peptidase_M12B"/>
</dbReference>
<sequence length="966" mass="104684">MKTIILRLAIMLVTITSFGQGKQPRQQPEFNLFLESTVMAAEKEYAQVTEGKLLTIDLKKLSELREAEPNQFQLKIPLSNEQHMDLKLEKIQVFAKGFKVETSTGKNMQNVDLGIHYKGSIVGQSKSFVSLSVYKDEVVGLFSDSDYDYELVKLENNDSRYIFYKTANLQQHIKDDLFKFKCYTGADGKEMPEYTESQLYNANRSHDCQVVQVYLVADYSYYTLNGNDAEETTNKMTSAFAQTINAYNAEDIYMVLSGVFVWDEEDTFDETEEEARDQRDDFRDYYNGDGDGWPGDLAALISGTEGNWGGGVAYFDGLCTSNSYSLTRIGIDAPIMPWTSYSRYVKVLTHEIGHNLNSRHTHACVWNGDDTQIDDYGNVDNAGDPVDEPEGNSCLSEPYLLDVFPTIMSYYDSYGHGAFPISNGMGTQPGNVMRDYVANASCLTNGSEIPPIAICQDITIQLDTNGNASTTASAVDNGSYDACGGVPSLSLSKTNFNCSDLGTNSITLNVTDSDGNISSCTATVTVEDNVNPIITCPSSRSIKCDEDSTPANTGFATATDNCDATPNITFSDVENLTGCGGTGTITRTWRATDGSGNTSSCTQIITLVDASAPVITCPDDLDVECGSDYSPSATGTATAVDNCDTNPVLTYSDVTDLNGCGATGTITRTWTATDACGNVSSCEQIISIIDTTPPTAICQDITVQLGDKESVSITASQIDNGSNDICSNVTLAIDQSVFTCYMLGDHQVTLTVTDACGNVSSCIAKVTLEGPDEDCDTVADQCDECPGGDDTIDNNGDGLPDCAYYPGFDNLIDEWICGVNEKKVVLCHRPVGSLDDHQTICVGESSVESHLEHGDYLGSCDAANCDDVMAKLIDNTSMMQLVVSPNPVNDKTTIRISLPPNSFANVEIYNLLGQRVYGVHRGVIDSGRSQFKWNGTSGNGTLLPRGIYFVILKSNGEMIAKKVILK</sequence>
<protein>
    <submittedName>
        <fullName evidence="5">T9SS C-terminal target domain-containing protein</fullName>
    </submittedName>
</protein>
<evidence type="ECO:0000313" key="5">
    <source>
        <dbReference type="EMBL" id="RSK40413.1"/>
    </source>
</evidence>
<dbReference type="Gene3D" id="3.40.390.10">
    <property type="entry name" value="Collagenase (Catalytic Domain)"/>
    <property type="match status" value="1"/>
</dbReference>
<keyword evidence="6" id="KW-1185">Reference proteome</keyword>
<comment type="caution">
    <text evidence="5">The sequence shown here is derived from an EMBL/GenBank/DDBJ whole genome shotgun (WGS) entry which is preliminary data.</text>
</comment>
<dbReference type="PANTHER" id="PTHR11905:SF159">
    <property type="entry name" value="ADAM METALLOPROTEASE"/>
    <property type="match status" value="1"/>
</dbReference>
<gene>
    <name evidence="5" type="ORF">EJA19_05385</name>
</gene>
<dbReference type="SUPFAM" id="SSF49299">
    <property type="entry name" value="PKD domain"/>
    <property type="match status" value="1"/>
</dbReference>
<organism evidence="5 6">
    <name type="scientific">Mangrovimonas spongiae</name>
    <dbReference type="NCBI Taxonomy" id="2494697"/>
    <lineage>
        <taxon>Bacteria</taxon>
        <taxon>Pseudomonadati</taxon>
        <taxon>Bacteroidota</taxon>
        <taxon>Flavobacteriia</taxon>
        <taxon>Flavobacteriales</taxon>
        <taxon>Flavobacteriaceae</taxon>
        <taxon>Mangrovimonas</taxon>
    </lineage>
</organism>
<evidence type="ECO:0000256" key="1">
    <source>
        <dbReference type="ARBA" id="ARBA00022729"/>
    </source>
</evidence>
<dbReference type="EMBL" id="RWBG01000002">
    <property type="protein sequence ID" value="RSK40413.1"/>
    <property type="molecule type" value="Genomic_DNA"/>
</dbReference>
<dbReference type="InterPro" id="IPR003410">
    <property type="entry name" value="HYR_dom"/>
</dbReference>
<evidence type="ECO:0000256" key="2">
    <source>
        <dbReference type="ARBA" id="ARBA00022737"/>
    </source>
</evidence>
<name>A0A3R9MTJ5_9FLAO</name>
<reference evidence="5 6" key="1">
    <citation type="submission" date="2018-12" db="EMBL/GenBank/DDBJ databases">
        <title>Mangrovimonas spongiae sp. nov., a novel member of the genus Mangrovimonas isolated from marine sponge.</title>
        <authorList>
            <person name="Zhuang L."/>
            <person name="Luo L."/>
        </authorList>
    </citation>
    <scope>NUCLEOTIDE SEQUENCE [LARGE SCALE GENOMIC DNA]</scope>
    <source>
        <strain evidence="5 6">HN-E26</strain>
    </source>
</reference>
<dbReference type="InterPro" id="IPR013783">
    <property type="entry name" value="Ig-like_fold"/>
</dbReference>
<dbReference type="SUPFAM" id="SSF55486">
    <property type="entry name" value="Metalloproteases ('zincins'), catalytic domain"/>
    <property type="match status" value="1"/>
</dbReference>
<accession>A0A3R9MTJ5</accession>
<proteinExistence type="predicted"/>
<evidence type="ECO:0000259" key="4">
    <source>
        <dbReference type="PROSITE" id="PS50825"/>
    </source>
</evidence>
<keyword evidence="2" id="KW-0677">Repeat</keyword>
<dbReference type="Gene3D" id="2.60.40.10">
    <property type="entry name" value="Immunoglobulins"/>
    <property type="match status" value="4"/>
</dbReference>
<evidence type="ECO:0000259" key="3">
    <source>
        <dbReference type="PROSITE" id="PS50215"/>
    </source>
</evidence>
<dbReference type="AlphaFoldDB" id="A0A3R9MTJ5"/>
<dbReference type="PANTHER" id="PTHR11905">
    <property type="entry name" value="ADAM A DISINTEGRIN AND METALLOPROTEASE DOMAIN"/>
    <property type="match status" value="1"/>
</dbReference>
<dbReference type="NCBIfam" id="TIGR04183">
    <property type="entry name" value="Por_Secre_tail"/>
    <property type="match status" value="1"/>
</dbReference>
<dbReference type="InterPro" id="IPR035986">
    <property type="entry name" value="PKD_dom_sf"/>
</dbReference>
<feature type="domain" description="Peptidase M12B" evidence="3">
    <location>
        <begin position="209"/>
        <end position="360"/>
    </location>
</feature>
<keyword evidence="1" id="KW-0732">Signal</keyword>
<dbReference type="Pfam" id="PF13688">
    <property type="entry name" value="Reprolysin_5"/>
    <property type="match status" value="1"/>
</dbReference>
<dbReference type="PROSITE" id="PS50825">
    <property type="entry name" value="HYR"/>
    <property type="match status" value="1"/>
</dbReference>